<evidence type="ECO:0000313" key="3">
    <source>
        <dbReference type="Proteomes" id="UP001307889"/>
    </source>
</evidence>
<evidence type="ECO:0000313" key="2">
    <source>
        <dbReference type="EMBL" id="BES87750.1"/>
    </source>
</evidence>
<keyword evidence="3" id="KW-1185">Reference proteome</keyword>
<accession>A0ABN7AA70</accession>
<proteinExistence type="predicted"/>
<name>A0ABN7AA70_9HEMI</name>
<sequence length="66" mass="7558">MQVMELNRQDATEAWRRGRSASAPAVDQWQNRISHPIAAEAARPTLNPRSESRSFFLTILVNTRHL</sequence>
<evidence type="ECO:0000256" key="1">
    <source>
        <dbReference type="SAM" id="MobiDB-lite"/>
    </source>
</evidence>
<dbReference type="EMBL" id="AP028909">
    <property type="protein sequence ID" value="BES87750.1"/>
    <property type="molecule type" value="Genomic_DNA"/>
</dbReference>
<feature type="compositionally biased region" description="Basic and acidic residues" evidence="1">
    <location>
        <begin position="7"/>
        <end position="16"/>
    </location>
</feature>
<feature type="region of interest" description="Disordered" evidence="1">
    <location>
        <begin position="1"/>
        <end position="28"/>
    </location>
</feature>
<gene>
    <name evidence="2" type="ORF">NTJ_00556</name>
</gene>
<protein>
    <submittedName>
        <fullName evidence="2">Uncharacterized protein</fullName>
    </submittedName>
</protein>
<reference evidence="2 3" key="1">
    <citation type="submission" date="2023-09" db="EMBL/GenBank/DDBJ databases">
        <title>Nesidiocoris tenuis whole genome shotgun sequence.</title>
        <authorList>
            <person name="Shibata T."/>
            <person name="Shimoda M."/>
            <person name="Kobayashi T."/>
            <person name="Uehara T."/>
        </authorList>
    </citation>
    <scope>NUCLEOTIDE SEQUENCE [LARGE SCALE GENOMIC DNA]</scope>
    <source>
        <strain evidence="2 3">Japan</strain>
    </source>
</reference>
<organism evidence="2 3">
    <name type="scientific">Nesidiocoris tenuis</name>
    <dbReference type="NCBI Taxonomy" id="355587"/>
    <lineage>
        <taxon>Eukaryota</taxon>
        <taxon>Metazoa</taxon>
        <taxon>Ecdysozoa</taxon>
        <taxon>Arthropoda</taxon>
        <taxon>Hexapoda</taxon>
        <taxon>Insecta</taxon>
        <taxon>Pterygota</taxon>
        <taxon>Neoptera</taxon>
        <taxon>Paraneoptera</taxon>
        <taxon>Hemiptera</taxon>
        <taxon>Heteroptera</taxon>
        <taxon>Panheteroptera</taxon>
        <taxon>Cimicomorpha</taxon>
        <taxon>Miridae</taxon>
        <taxon>Dicyphina</taxon>
        <taxon>Nesidiocoris</taxon>
    </lineage>
</organism>
<dbReference type="Proteomes" id="UP001307889">
    <property type="component" value="Chromosome 1"/>
</dbReference>